<keyword evidence="4" id="KW-0408">Iron</keyword>
<keyword evidence="2" id="KW-0479">Metal-binding</keyword>
<dbReference type="Proteomes" id="UP001432312">
    <property type="component" value="Chromosome"/>
</dbReference>
<evidence type="ECO:0000256" key="4">
    <source>
        <dbReference type="ARBA" id="ARBA00023004"/>
    </source>
</evidence>
<evidence type="ECO:0000256" key="5">
    <source>
        <dbReference type="SAM" id="MobiDB-lite"/>
    </source>
</evidence>
<evidence type="ECO:0000259" key="6">
    <source>
        <dbReference type="Pfam" id="PF02668"/>
    </source>
</evidence>
<keyword evidence="3" id="KW-0560">Oxidoreductase</keyword>
<organism evidence="7 8">
    <name type="scientific">Streptomyces erythrochromogenes</name>
    <dbReference type="NCBI Taxonomy" id="285574"/>
    <lineage>
        <taxon>Bacteria</taxon>
        <taxon>Bacillati</taxon>
        <taxon>Actinomycetota</taxon>
        <taxon>Actinomycetes</taxon>
        <taxon>Kitasatosporales</taxon>
        <taxon>Streptomycetaceae</taxon>
        <taxon>Streptomyces</taxon>
    </lineage>
</organism>
<reference evidence="7" key="1">
    <citation type="submission" date="2022-10" db="EMBL/GenBank/DDBJ databases">
        <title>The complete genomes of actinobacterial strains from the NBC collection.</title>
        <authorList>
            <person name="Joergensen T.S."/>
            <person name="Alvarez Arevalo M."/>
            <person name="Sterndorff E.B."/>
            <person name="Faurdal D."/>
            <person name="Vuksanovic O."/>
            <person name="Mourched A.-S."/>
            <person name="Charusanti P."/>
            <person name="Shaw S."/>
            <person name="Blin K."/>
            <person name="Weber T."/>
        </authorList>
    </citation>
    <scope>NUCLEOTIDE SEQUENCE</scope>
    <source>
        <strain evidence="7">NBC_00303</strain>
    </source>
</reference>
<dbReference type="RefSeq" id="WP_051892547.1">
    <property type="nucleotide sequence ID" value="NZ_CP108036.1"/>
</dbReference>
<dbReference type="InterPro" id="IPR042098">
    <property type="entry name" value="TauD-like_sf"/>
</dbReference>
<evidence type="ECO:0000256" key="1">
    <source>
        <dbReference type="ARBA" id="ARBA00008425"/>
    </source>
</evidence>
<keyword evidence="7" id="KW-0223">Dioxygenase</keyword>
<evidence type="ECO:0000313" key="8">
    <source>
        <dbReference type="Proteomes" id="UP001432312"/>
    </source>
</evidence>
<dbReference type="Pfam" id="PF02668">
    <property type="entry name" value="TauD"/>
    <property type="match status" value="1"/>
</dbReference>
<dbReference type="Gene3D" id="3.60.130.10">
    <property type="entry name" value="Clavaminate synthase-like"/>
    <property type="match status" value="1"/>
</dbReference>
<dbReference type="GeneID" id="95499578"/>
<evidence type="ECO:0000256" key="3">
    <source>
        <dbReference type="ARBA" id="ARBA00023002"/>
    </source>
</evidence>
<feature type="compositionally biased region" description="Basic and acidic residues" evidence="5">
    <location>
        <begin position="137"/>
        <end position="147"/>
    </location>
</feature>
<dbReference type="GO" id="GO:0051213">
    <property type="term" value="F:dioxygenase activity"/>
    <property type="evidence" value="ECO:0007669"/>
    <property type="project" value="UniProtKB-KW"/>
</dbReference>
<sequence length="348" mass="37377">MRKEFSYADARPSGIVLSETESDIIEAAALKLAAQYADYSLHSTDLLHAVELAAAALPSRVRRALIAFRDESNAAGTLLLRGLPLGSLPATPDRVEDEPAWTEVAVATLGQLMVMSVLGRSISYSDEKSGNLVQDVSPKRGAEKRQENSGSILLELHTEDGFHPAAPHFLSLICLRGDRDGRAATVTGGIGDVLPHLDGETVAALRRPEFRTRFSTSFVHDTDEEVLTPPVPVLSGPEGRPDLRVDFHGTVGTTPAARAALAELEDAVLGSLRGIVLRPGELIILDNRRTVHGRTGFTPRYDGADRWLRRSFALADLRPVLDDLGEGRSHNAITARRPARGLAAAAAA</sequence>
<evidence type="ECO:0000256" key="2">
    <source>
        <dbReference type="ARBA" id="ARBA00022723"/>
    </source>
</evidence>
<dbReference type="PIRSF" id="PIRSF019543">
    <property type="entry name" value="Clavaminate_syn"/>
    <property type="match status" value="1"/>
</dbReference>
<accession>A0ABZ1QG57</accession>
<comment type="similarity">
    <text evidence="1">Belongs to the clavaminate synthase family.</text>
</comment>
<evidence type="ECO:0000313" key="7">
    <source>
        <dbReference type="EMBL" id="WUN81661.1"/>
    </source>
</evidence>
<gene>
    <name evidence="7" type="ORF">OHA91_26060</name>
</gene>
<proteinExistence type="inferred from homology"/>
<feature type="region of interest" description="Disordered" evidence="5">
    <location>
        <begin position="129"/>
        <end position="148"/>
    </location>
</feature>
<protein>
    <submittedName>
        <fullName evidence="7">TauD/TfdA family dioxygenase</fullName>
    </submittedName>
</protein>
<keyword evidence="8" id="KW-1185">Reference proteome</keyword>
<name>A0ABZ1QG57_9ACTN</name>
<feature type="domain" description="TauD/TfdA-like" evidence="6">
    <location>
        <begin position="123"/>
        <end position="311"/>
    </location>
</feature>
<dbReference type="SUPFAM" id="SSF51197">
    <property type="entry name" value="Clavaminate synthase-like"/>
    <property type="match status" value="1"/>
</dbReference>
<dbReference type="EMBL" id="CP108036">
    <property type="protein sequence ID" value="WUN81661.1"/>
    <property type="molecule type" value="Genomic_DNA"/>
</dbReference>
<dbReference type="InterPro" id="IPR003819">
    <property type="entry name" value="TauD/TfdA-like"/>
</dbReference>
<dbReference type="InterPro" id="IPR014503">
    <property type="entry name" value="Clavaminate_syn-like"/>
</dbReference>